<dbReference type="Gene3D" id="3.40.50.300">
    <property type="entry name" value="P-loop containing nucleotide triphosphate hydrolases"/>
    <property type="match status" value="2"/>
</dbReference>
<gene>
    <name evidence="7" type="ORF">GOQ30_06365</name>
</gene>
<organism evidence="7 8">
    <name type="scientific">Flavobacterium profundi</name>
    <dbReference type="NCBI Taxonomy" id="1774945"/>
    <lineage>
        <taxon>Bacteria</taxon>
        <taxon>Pseudomonadati</taxon>
        <taxon>Bacteroidota</taxon>
        <taxon>Flavobacteriia</taxon>
        <taxon>Flavobacteriales</taxon>
        <taxon>Flavobacteriaceae</taxon>
        <taxon>Flavobacterium</taxon>
    </lineage>
</organism>
<evidence type="ECO:0000259" key="5">
    <source>
        <dbReference type="PROSITE" id="PS51192"/>
    </source>
</evidence>
<dbReference type="InterPro" id="IPR050699">
    <property type="entry name" value="RNA-DNA_Helicase"/>
</dbReference>
<proteinExistence type="predicted"/>
<dbReference type="InterPro" id="IPR011545">
    <property type="entry name" value="DEAD/DEAH_box_helicase_dom"/>
</dbReference>
<dbReference type="SUPFAM" id="SSF52540">
    <property type="entry name" value="P-loop containing nucleoside triphosphate hydrolases"/>
    <property type="match status" value="1"/>
</dbReference>
<name>A0A6I4IGH1_9FLAO</name>
<dbReference type="GO" id="GO:0005524">
    <property type="term" value="F:ATP binding"/>
    <property type="evidence" value="ECO:0007669"/>
    <property type="project" value="UniProtKB-KW"/>
</dbReference>
<evidence type="ECO:0000256" key="1">
    <source>
        <dbReference type="ARBA" id="ARBA00022741"/>
    </source>
</evidence>
<comment type="caution">
    <text evidence="7">The sequence shown here is derived from an EMBL/GenBank/DDBJ whole genome shotgun (WGS) entry which is preliminary data.</text>
</comment>
<dbReference type="GO" id="GO:0003676">
    <property type="term" value="F:nucleic acid binding"/>
    <property type="evidence" value="ECO:0007669"/>
    <property type="project" value="InterPro"/>
</dbReference>
<dbReference type="RefSeq" id="WP_140997177.1">
    <property type="nucleotide sequence ID" value="NZ_VDCZ01000003.1"/>
</dbReference>
<keyword evidence="1" id="KW-0547">Nucleotide-binding</keyword>
<keyword evidence="8" id="KW-1185">Reference proteome</keyword>
<evidence type="ECO:0000313" key="8">
    <source>
        <dbReference type="Proteomes" id="UP000431264"/>
    </source>
</evidence>
<dbReference type="Proteomes" id="UP000431264">
    <property type="component" value="Unassembled WGS sequence"/>
</dbReference>
<dbReference type="EMBL" id="WQLW01000003">
    <property type="protein sequence ID" value="MVO08785.1"/>
    <property type="molecule type" value="Genomic_DNA"/>
</dbReference>
<keyword evidence="4" id="KW-0067">ATP-binding</keyword>
<reference evidence="8" key="1">
    <citation type="submission" date="2019-05" db="EMBL/GenBank/DDBJ databases">
        <title>Flavobacterium profundi sp. nov., isolated from a deep-sea seamount.</title>
        <authorList>
            <person name="Zhang D.-C."/>
        </authorList>
    </citation>
    <scope>NUCLEOTIDE SEQUENCE [LARGE SCALE GENOMIC DNA]</scope>
    <source>
        <strain evidence="8">TP390</strain>
    </source>
</reference>
<keyword evidence="2" id="KW-0378">Hydrolase</keyword>
<dbReference type="PANTHER" id="PTHR12131:SF1">
    <property type="entry name" value="ATP-DEPENDENT RNA HELICASE SUPV3L1, MITOCHONDRIAL-RELATED"/>
    <property type="match status" value="1"/>
</dbReference>
<evidence type="ECO:0000313" key="7">
    <source>
        <dbReference type="EMBL" id="MVO08785.1"/>
    </source>
</evidence>
<dbReference type="GO" id="GO:0016787">
    <property type="term" value="F:hydrolase activity"/>
    <property type="evidence" value="ECO:0007669"/>
    <property type="project" value="UniProtKB-KW"/>
</dbReference>
<dbReference type="Pfam" id="PF00270">
    <property type="entry name" value="DEAD"/>
    <property type="match status" value="1"/>
</dbReference>
<feature type="domain" description="Helicase C-terminal" evidence="6">
    <location>
        <begin position="362"/>
        <end position="523"/>
    </location>
</feature>
<sequence>MKKNNEDLLELKKLSKDEYFKEKFRKLCLNEELNDTEKEFILTCSLMFFKYYNLDKRLKGYFKIGYFIILKYTLNFNNYKPLYEICLQIGFYPIIDFITKLEKKIYKVDSKNLILDAIAFISYKRDFESPEKYIESLEQNISRNSIIKSQFNKVAYIAPTSYGKSSLIKEFIKIKDFLRIAVIVPSKSLLVQTYKDIKALNLDYKLILHDEMYNNEEKFIGILTQERATRLLNKNLLINYEVMFIDEAHKLFDRDSRSYILTRLIQLNHKRNYSQKIVYLSPLIDNVDNLKVKSTNNGEIFTKKIQHDFKSFELYLYKSKKSYFYDRFTDSYFDLINKTNYFEYIIENSGYKNFVFHSRPKIVERLAKKISKKTNNDLSNNKEIKKIIDTLNKEVHKSFYVVNYIRKGVIYIHAKIPNIIKEYLEEKFKNINDIKYIVANSVILEGINLPIDTIFITTNGTGNKNERLKVKDLINLIGRANRLNEVFSKDKPTLKGLLTKIHFLDNKKYQGKNSIETALKSLREHTFKDVIKNPLIENYDINNLEFSGTKEKVKERKEKQMIEDDKLIKYSEFILEEPINFNFEIKKYLIENSINVFYKDLDYAIDKIIGQILKFNFNDDLKIVDIVKDIFVLENEDNIKDYELERLKNIKARNYYNHFLEVTQKLHLNERINETLKYFIGKSKTEDPLLYIGSSYGETSRTSKIYDNDHYNRNVYINLNKPENILVNIAIVKLKLEEDFVSFKLNSLIVFLYEFNLITEEYYFKYVYGTTDLKVIKFVRFGLSVNTINKLKKDKQLDNLKLDINGNLFVEDKDRVNFEFYLKKQPELFQFEIKKYLQY</sequence>
<protein>
    <submittedName>
        <fullName evidence="7">DEAD/DEAH box helicase</fullName>
    </submittedName>
</protein>
<dbReference type="SMART" id="SM00487">
    <property type="entry name" value="DEXDc"/>
    <property type="match status" value="1"/>
</dbReference>
<dbReference type="SMART" id="SM00490">
    <property type="entry name" value="HELICc"/>
    <property type="match status" value="1"/>
</dbReference>
<dbReference type="OrthoDB" id="9815222at2"/>
<feature type="domain" description="Helicase ATP-binding" evidence="5">
    <location>
        <begin position="145"/>
        <end position="301"/>
    </location>
</feature>
<dbReference type="PROSITE" id="PS51192">
    <property type="entry name" value="HELICASE_ATP_BIND_1"/>
    <property type="match status" value="1"/>
</dbReference>
<evidence type="ECO:0000256" key="3">
    <source>
        <dbReference type="ARBA" id="ARBA00022806"/>
    </source>
</evidence>
<keyword evidence="3 7" id="KW-0347">Helicase</keyword>
<accession>A0A6I4IGH1</accession>
<evidence type="ECO:0000256" key="4">
    <source>
        <dbReference type="ARBA" id="ARBA00022840"/>
    </source>
</evidence>
<dbReference type="InterPro" id="IPR014001">
    <property type="entry name" value="Helicase_ATP-bd"/>
</dbReference>
<dbReference type="InterPro" id="IPR001650">
    <property type="entry name" value="Helicase_C-like"/>
</dbReference>
<dbReference type="InterPro" id="IPR027417">
    <property type="entry name" value="P-loop_NTPase"/>
</dbReference>
<dbReference type="GO" id="GO:0004386">
    <property type="term" value="F:helicase activity"/>
    <property type="evidence" value="ECO:0007669"/>
    <property type="project" value="UniProtKB-KW"/>
</dbReference>
<dbReference type="AlphaFoldDB" id="A0A6I4IGH1"/>
<evidence type="ECO:0000259" key="6">
    <source>
        <dbReference type="PROSITE" id="PS51194"/>
    </source>
</evidence>
<evidence type="ECO:0000256" key="2">
    <source>
        <dbReference type="ARBA" id="ARBA00022801"/>
    </source>
</evidence>
<dbReference type="PANTHER" id="PTHR12131">
    <property type="entry name" value="ATP-DEPENDENT RNA AND DNA HELICASE"/>
    <property type="match status" value="1"/>
</dbReference>
<dbReference type="PROSITE" id="PS51194">
    <property type="entry name" value="HELICASE_CTER"/>
    <property type="match status" value="1"/>
</dbReference>